<evidence type="ECO:0000259" key="4">
    <source>
        <dbReference type="PROSITE" id="PS50893"/>
    </source>
</evidence>
<dbReference type="RefSeq" id="WP_369019215.1">
    <property type="nucleotide sequence ID" value="NZ_CP121689.1"/>
</dbReference>
<dbReference type="InterPro" id="IPR027417">
    <property type="entry name" value="P-loop_NTPase"/>
</dbReference>
<dbReference type="SUPFAM" id="SSF52540">
    <property type="entry name" value="P-loop containing nucleoside triphosphate hydrolases"/>
    <property type="match status" value="1"/>
</dbReference>
<protein>
    <submittedName>
        <fullName evidence="5">ABC transporter ATP-binding protein</fullName>
    </submittedName>
</protein>
<dbReference type="PROSITE" id="PS50893">
    <property type="entry name" value="ABC_TRANSPORTER_2"/>
    <property type="match status" value="1"/>
</dbReference>
<dbReference type="CDD" id="cd03219">
    <property type="entry name" value="ABC_Mj1267_LivG_branched"/>
    <property type="match status" value="1"/>
</dbReference>
<dbReference type="EMBL" id="CP121689">
    <property type="protein sequence ID" value="WZL77049.1"/>
    <property type="molecule type" value="Genomic_DNA"/>
</dbReference>
<keyword evidence="2" id="KW-0547">Nucleotide-binding</keyword>
<dbReference type="GO" id="GO:0005524">
    <property type="term" value="F:ATP binding"/>
    <property type="evidence" value="ECO:0007669"/>
    <property type="project" value="UniProtKB-KW"/>
</dbReference>
<gene>
    <name evidence="5" type="ORF">QBE54_04830</name>
</gene>
<dbReference type="InterPro" id="IPR032823">
    <property type="entry name" value="BCA_ABC_TP_C"/>
</dbReference>
<dbReference type="InterPro" id="IPR003593">
    <property type="entry name" value="AAA+_ATPase"/>
</dbReference>
<sequence length="259" mass="28964">MDQIILKVENLWKHFGGITAVSGYELELPKRAVFGLIGPNGAGKTTIFNLISGVLKPDKGKIFFKGKDITYARPDTIASMGLTRTFQNLRLFPNLTVEENLKVAAHVHTSYSFIHTLLSLPRLYREERKILERVETILELFDMQSQRRETASNLPYGLQRKLDIARALMTDPEVLLLDEPSAGMNTQEAEELALTIKKIKEELDLTMIIVEHRMPFVMGLAETIQVLDYGSVIAVGPPSEIQKDPKVIEAYLGAGDVVA</sequence>
<dbReference type="Pfam" id="PF12399">
    <property type="entry name" value="BCA_ABC_TP_C"/>
    <property type="match status" value="1"/>
</dbReference>
<evidence type="ECO:0000313" key="6">
    <source>
        <dbReference type="Proteomes" id="UP001461341"/>
    </source>
</evidence>
<keyword evidence="3 5" id="KW-0067">ATP-binding</keyword>
<evidence type="ECO:0000256" key="1">
    <source>
        <dbReference type="ARBA" id="ARBA00022448"/>
    </source>
</evidence>
<dbReference type="SMART" id="SM00382">
    <property type="entry name" value="AAA"/>
    <property type="match status" value="1"/>
</dbReference>
<dbReference type="PANTHER" id="PTHR45772">
    <property type="entry name" value="CONSERVED COMPONENT OF ABC TRANSPORTER FOR NATURAL AMINO ACIDS-RELATED"/>
    <property type="match status" value="1"/>
</dbReference>
<name>A0ABZ2YDI4_9BACT</name>
<feature type="domain" description="ABC transporter" evidence="4">
    <location>
        <begin position="6"/>
        <end position="254"/>
    </location>
</feature>
<reference evidence="5 6" key="1">
    <citation type="submission" date="2023-03" db="EMBL/GenBank/DDBJ databases">
        <title>Novel Species.</title>
        <authorList>
            <person name="Ma S."/>
        </authorList>
    </citation>
    <scope>NUCLEOTIDE SEQUENCE [LARGE SCALE GENOMIC DNA]</scope>
    <source>
        <strain evidence="5 6">B11</strain>
    </source>
</reference>
<keyword evidence="1" id="KW-0813">Transport</keyword>
<evidence type="ECO:0000256" key="3">
    <source>
        <dbReference type="ARBA" id="ARBA00022840"/>
    </source>
</evidence>
<dbReference type="Pfam" id="PF00005">
    <property type="entry name" value="ABC_tran"/>
    <property type="match status" value="1"/>
</dbReference>
<evidence type="ECO:0000313" key="5">
    <source>
        <dbReference type="EMBL" id="WZL77049.1"/>
    </source>
</evidence>
<accession>A0ABZ2YDI4</accession>
<keyword evidence="6" id="KW-1185">Reference proteome</keyword>
<evidence type="ECO:0000256" key="2">
    <source>
        <dbReference type="ARBA" id="ARBA00022741"/>
    </source>
</evidence>
<proteinExistence type="predicted"/>
<organism evidence="5 6">
    <name type="scientific">Thermatribacter velox</name>
    <dbReference type="NCBI Taxonomy" id="3039681"/>
    <lineage>
        <taxon>Bacteria</taxon>
        <taxon>Pseudomonadati</taxon>
        <taxon>Atribacterota</taxon>
        <taxon>Atribacteria</taxon>
        <taxon>Atribacterales</taxon>
        <taxon>Thermatribacteraceae</taxon>
        <taxon>Thermatribacter</taxon>
    </lineage>
</organism>
<dbReference type="Proteomes" id="UP001461341">
    <property type="component" value="Chromosome"/>
</dbReference>
<dbReference type="InterPro" id="IPR003439">
    <property type="entry name" value="ABC_transporter-like_ATP-bd"/>
</dbReference>
<dbReference type="InterPro" id="IPR051120">
    <property type="entry name" value="ABC_AA/LPS_Transport"/>
</dbReference>
<dbReference type="Gene3D" id="3.40.50.300">
    <property type="entry name" value="P-loop containing nucleotide triphosphate hydrolases"/>
    <property type="match status" value="1"/>
</dbReference>